<evidence type="ECO:0000313" key="13">
    <source>
        <dbReference type="EMBL" id="CUS14761.1"/>
    </source>
</evidence>
<evidence type="ECO:0000256" key="1">
    <source>
        <dbReference type="ARBA" id="ARBA00002123"/>
    </source>
</evidence>
<evidence type="ECO:0000256" key="4">
    <source>
        <dbReference type="ARBA" id="ARBA00016741"/>
    </source>
</evidence>
<evidence type="ECO:0000256" key="3">
    <source>
        <dbReference type="ARBA" id="ARBA00007261"/>
    </source>
</evidence>
<dbReference type="Pfam" id="PF05193">
    <property type="entry name" value="Peptidase_M16_C"/>
    <property type="match status" value="2"/>
</dbReference>
<dbReference type="GO" id="GO:0046872">
    <property type="term" value="F:metal ion binding"/>
    <property type="evidence" value="ECO:0007669"/>
    <property type="project" value="InterPro"/>
</dbReference>
<dbReference type="InterPro" id="IPR050361">
    <property type="entry name" value="MPP/UQCRC_Complex"/>
</dbReference>
<dbReference type="EMBL" id="LN890955">
    <property type="protein sequence ID" value="CUS14761.1"/>
    <property type="molecule type" value="Genomic_DNA"/>
</dbReference>
<name>A0A292Q6Q4_9PEZI</name>
<dbReference type="InterPro" id="IPR007863">
    <property type="entry name" value="Peptidase_M16_C"/>
</dbReference>
<keyword evidence="6" id="KW-0496">Mitochondrion</keyword>
<evidence type="ECO:0000256" key="8">
    <source>
        <dbReference type="ARBA" id="ARBA00032315"/>
    </source>
</evidence>
<evidence type="ECO:0000256" key="9">
    <source>
        <dbReference type="ARBA" id="ARBA00083075"/>
    </source>
</evidence>
<accession>A0A292Q6Q4</accession>
<evidence type="ECO:0000256" key="2">
    <source>
        <dbReference type="ARBA" id="ARBA00004305"/>
    </source>
</evidence>
<evidence type="ECO:0000256" key="6">
    <source>
        <dbReference type="ARBA" id="ARBA00023128"/>
    </source>
</evidence>
<dbReference type="GO" id="GO:0004222">
    <property type="term" value="F:metalloendopeptidase activity"/>
    <property type="evidence" value="ECO:0007669"/>
    <property type="project" value="InterPro"/>
</dbReference>
<dbReference type="PROSITE" id="PS00143">
    <property type="entry name" value="INSULINASE"/>
    <property type="match status" value="1"/>
</dbReference>
<comment type="subcellular location">
    <subcellularLocation>
        <location evidence="2">Mitochondrion matrix</location>
    </subcellularLocation>
</comment>
<dbReference type="InterPro" id="IPR011249">
    <property type="entry name" value="Metalloenz_LuxS/M16"/>
</dbReference>
<feature type="domain" description="Peptidase M16 C-terminal" evidence="12">
    <location>
        <begin position="339"/>
        <end position="459"/>
    </location>
</feature>
<dbReference type="PANTHER" id="PTHR11851:SF49">
    <property type="entry name" value="MITOCHONDRIAL-PROCESSING PEPTIDASE SUBUNIT ALPHA"/>
    <property type="match status" value="1"/>
</dbReference>
<reference evidence="13" key="1">
    <citation type="submission" date="2015-10" db="EMBL/GenBank/DDBJ databases">
        <authorList>
            <person name="Regsiter A."/>
            <person name="william w."/>
        </authorList>
    </citation>
    <scope>NUCLEOTIDE SEQUENCE</scope>
    <source>
        <strain evidence="13">Montdore</strain>
    </source>
</reference>
<keyword evidence="14" id="KW-1185">Reference proteome</keyword>
<dbReference type="GO" id="GO:0006627">
    <property type="term" value="P:protein processing involved in protein targeting to mitochondrion"/>
    <property type="evidence" value="ECO:0007669"/>
    <property type="project" value="TreeGrafter"/>
</dbReference>
<evidence type="ECO:0000256" key="5">
    <source>
        <dbReference type="ARBA" id="ARBA00022946"/>
    </source>
</evidence>
<dbReference type="Gene3D" id="3.30.830.10">
    <property type="entry name" value="Metalloenzyme, LuxS/M16 peptidase-like"/>
    <property type="match status" value="2"/>
</dbReference>
<dbReference type="GO" id="GO:0005759">
    <property type="term" value="C:mitochondrial matrix"/>
    <property type="evidence" value="ECO:0007669"/>
    <property type="project" value="UniProtKB-SubCell"/>
</dbReference>
<evidence type="ECO:0000313" key="14">
    <source>
        <dbReference type="Proteomes" id="UP001412239"/>
    </source>
</evidence>
<feature type="domain" description="Peptidase M16 N-terminal" evidence="11">
    <location>
        <begin position="58"/>
        <end position="204"/>
    </location>
</feature>
<protein>
    <recommendedName>
        <fullName evidence="4">Mitochondrial-processing peptidase subunit alpha</fullName>
    </recommendedName>
    <alternativeName>
        <fullName evidence="7">Alpha-MPP</fullName>
    </alternativeName>
    <alternativeName>
        <fullName evidence="8">Inactive zinc metalloprotease alpha</fullName>
    </alternativeName>
    <alternativeName>
        <fullName evidence="9">Matrix processing peptidase</fullName>
    </alternativeName>
</protein>
<comment type="function">
    <text evidence="1">Substrate recognition and binding subunit of the essential mitochondrial processing protease (MPP), which cleaves the mitochondrial sequence off newly imported precursors proteins.</text>
</comment>
<feature type="domain" description="Peptidase M16 C-terminal" evidence="12">
    <location>
        <begin position="211"/>
        <end position="262"/>
    </location>
</feature>
<dbReference type="InterPro" id="IPR001431">
    <property type="entry name" value="Pept_M16_Zn_BS"/>
</dbReference>
<dbReference type="FunFam" id="3.30.830.10:FF:000032">
    <property type="entry name" value="Mitochondrial processing peptidase, alpha subunit"/>
    <property type="match status" value="1"/>
</dbReference>
<organism evidence="13 14">
    <name type="scientific">Tuber aestivum</name>
    <name type="common">summer truffle</name>
    <dbReference type="NCBI Taxonomy" id="59557"/>
    <lineage>
        <taxon>Eukaryota</taxon>
        <taxon>Fungi</taxon>
        <taxon>Dikarya</taxon>
        <taxon>Ascomycota</taxon>
        <taxon>Pezizomycotina</taxon>
        <taxon>Pezizomycetes</taxon>
        <taxon>Pezizales</taxon>
        <taxon>Tuberaceae</taxon>
        <taxon>Tuber</taxon>
    </lineage>
</organism>
<comment type="similarity">
    <text evidence="3 10">Belongs to the peptidase M16 family.</text>
</comment>
<dbReference type="SUPFAM" id="SSF63411">
    <property type="entry name" value="LuxS/MPP-like metallohydrolase"/>
    <property type="match status" value="2"/>
</dbReference>
<keyword evidence="5" id="KW-0809">Transit peptide</keyword>
<sequence length="556" mass="60053">MIRSASLKKLSPPLTVLKPRYPFRNTYRAFASSIPNIPTKASDPIELDNITTLPNGIRVATEALPGHFSALGVYIDAGSRYESSRIRGVSHLIDRLAFKSTSARSSDRMLETLESFGGNVQCASSRESLMYQCAIFNKDAPSMMGLLAETIRDPLITEEEVAQQLDTAAYEIQEIWAKPELILPELLHMTAYRDNTLGNPLLCPADRLDEIRRETILEYRDIFYRPERIVVALAGVDHSTAVKLAERYFGDMKSVEPSPPPLHAGASPLGSSSSSSSYASALSSGILSKIPLAKNLSTSAPRSADVHPSYPGINLSIPSHYTGGATTLPPSDLPSHLPTFTQLQIAFEGLPISDPDIYALATLQTLLGGGGSFSAGGPGKGMYSRLFTNVLNQHGWIESCIAFNHSYTDSGLFGIAASCHPGAGPHLVDVMLKELAATVTKSGHSSLKSAEVVRAKKQLQSSLLMNLESRMVELEDLGRQVQVHGKKLSPLEMCREIEKLEVKDVRRVAERVLLGKVENAGKGRGGATVVVQGGEAEVAAMGDLLEAVGRYKLGRE</sequence>
<evidence type="ECO:0000256" key="10">
    <source>
        <dbReference type="RuleBase" id="RU004447"/>
    </source>
</evidence>
<dbReference type="PANTHER" id="PTHR11851">
    <property type="entry name" value="METALLOPROTEASE"/>
    <property type="match status" value="1"/>
</dbReference>
<dbReference type="Proteomes" id="UP001412239">
    <property type="component" value="Unassembled WGS sequence"/>
</dbReference>
<gene>
    <name evidence="13" type="ORF">GSTUAT00001046001</name>
</gene>
<dbReference type="InterPro" id="IPR011765">
    <property type="entry name" value="Pept_M16_N"/>
</dbReference>
<proteinExistence type="inferred from homology"/>
<dbReference type="Pfam" id="PF00675">
    <property type="entry name" value="Peptidase_M16"/>
    <property type="match status" value="1"/>
</dbReference>
<evidence type="ECO:0000256" key="7">
    <source>
        <dbReference type="ARBA" id="ARBA00030006"/>
    </source>
</evidence>
<dbReference type="AlphaFoldDB" id="A0A292Q6Q4"/>
<dbReference type="FunFam" id="3.30.830.10:FF:000023">
    <property type="entry name" value="Mitochondrial processing peptidase alpha subunit"/>
    <property type="match status" value="1"/>
</dbReference>
<evidence type="ECO:0000259" key="11">
    <source>
        <dbReference type="Pfam" id="PF00675"/>
    </source>
</evidence>
<evidence type="ECO:0000259" key="12">
    <source>
        <dbReference type="Pfam" id="PF05193"/>
    </source>
</evidence>